<dbReference type="InterPro" id="IPR001005">
    <property type="entry name" value="SANT/Myb"/>
</dbReference>
<protein>
    <submittedName>
        <fullName evidence="9">Uncharacterized protein</fullName>
    </submittedName>
</protein>
<dbReference type="SMART" id="SM00717">
    <property type="entry name" value="SANT"/>
    <property type="match status" value="1"/>
</dbReference>
<feature type="domain" description="SANT" evidence="7">
    <location>
        <begin position="201"/>
        <end position="240"/>
    </location>
</feature>
<evidence type="ECO:0000259" key="8">
    <source>
        <dbReference type="PROSITE" id="PS51294"/>
    </source>
</evidence>
<keyword evidence="3" id="KW-0804">Transcription</keyword>
<accession>A0A7J6MPD2</accession>
<evidence type="ECO:0000256" key="5">
    <source>
        <dbReference type="SAM" id="MobiDB-lite"/>
    </source>
</evidence>
<dbReference type="NCBIfam" id="TIGR01557">
    <property type="entry name" value="myb_SHAQKYF"/>
    <property type="match status" value="1"/>
</dbReference>
<dbReference type="InterPro" id="IPR017884">
    <property type="entry name" value="SANT_dom"/>
</dbReference>
<dbReference type="PROSITE" id="PS51294">
    <property type="entry name" value="HTH_MYB"/>
    <property type="match status" value="1"/>
</dbReference>
<dbReference type="PANTHER" id="PTHR12802">
    <property type="entry name" value="SWI/SNF COMPLEX-RELATED"/>
    <property type="match status" value="1"/>
</dbReference>
<dbReference type="OrthoDB" id="342406at2759"/>
<keyword evidence="1" id="KW-0805">Transcription regulation</keyword>
<evidence type="ECO:0000256" key="1">
    <source>
        <dbReference type="ARBA" id="ARBA00023015"/>
    </source>
</evidence>
<dbReference type="InterPro" id="IPR017930">
    <property type="entry name" value="Myb_dom"/>
</dbReference>
<dbReference type="EMBL" id="JAAPAO010000087">
    <property type="protein sequence ID" value="KAF4673246.1"/>
    <property type="molecule type" value="Genomic_DNA"/>
</dbReference>
<feature type="region of interest" description="Disordered" evidence="5">
    <location>
        <begin position="253"/>
        <end position="277"/>
    </location>
</feature>
<keyword evidence="2" id="KW-0238">DNA-binding</keyword>
<evidence type="ECO:0000259" key="6">
    <source>
        <dbReference type="PROSITE" id="PS50090"/>
    </source>
</evidence>
<keyword evidence="4" id="KW-0539">Nucleus</keyword>
<dbReference type="AlphaFoldDB" id="A0A7J6MPD2"/>
<gene>
    <name evidence="9" type="ORF">FOL47_010783</name>
</gene>
<dbReference type="Pfam" id="PF00249">
    <property type="entry name" value="Myb_DNA-binding"/>
    <property type="match status" value="1"/>
</dbReference>
<evidence type="ECO:0000256" key="2">
    <source>
        <dbReference type="ARBA" id="ARBA00023125"/>
    </source>
</evidence>
<dbReference type="InterPro" id="IPR009057">
    <property type="entry name" value="Homeodomain-like_sf"/>
</dbReference>
<evidence type="ECO:0000256" key="4">
    <source>
        <dbReference type="ARBA" id="ARBA00023242"/>
    </source>
</evidence>
<dbReference type="GO" id="GO:0003677">
    <property type="term" value="F:DNA binding"/>
    <property type="evidence" value="ECO:0007669"/>
    <property type="project" value="UniProtKB-KW"/>
</dbReference>
<evidence type="ECO:0000256" key="3">
    <source>
        <dbReference type="ARBA" id="ARBA00023163"/>
    </source>
</evidence>
<feature type="region of interest" description="Disordered" evidence="5">
    <location>
        <begin position="43"/>
        <end position="62"/>
    </location>
</feature>
<feature type="domain" description="HTH myb-type" evidence="8">
    <location>
        <begin position="196"/>
        <end position="248"/>
    </location>
</feature>
<name>A0A7J6MPD2_PERCH</name>
<keyword evidence="10" id="KW-1185">Reference proteome</keyword>
<dbReference type="InterPro" id="IPR006447">
    <property type="entry name" value="Myb_dom_plants"/>
</dbReference>
<dbReference type="Gene3D" id="1.10.10.60">
    <property type="entry name" value="Homeodomain-like"/>
    <property type="match status" value="1"/>
</dbReference>
<dbReference type="PROSITE" id="PS51293">
    <property type="entry name" value="SANT"/>
    <property type="match status" value="1"/>
</dbReference>
<feature type="domain" description="Myb-like" evidence="6">
    <location>
        <begin position="198"/>
        <end position="244"/>
    </location>
</feature>
<evidence type="ECO:0000259" key="7">
    <source>
        <dbReference type="PROSITE" id="PS51293"/>
    </source>
</evidence>
<comment type="caution">
    <text evidence="9">The sequence shown here is derived from an EMBL/GenBank/DDBJ whole genome shotgun (WGS) entry which is preliminary data.</text>
</comment>
<evidence type="ECO:0000313" key="10">
    <source>
        <dbReference type="Proteomes" id="UP000591131"/>
    </source>
</evidence>
<dbReference type="Proteomes" id="UP000591131">
    <property type="component" value="Unassembled WGS sequence"/>
</dbReference>
<dbReference type="PROSITE" id="PS50090">
    <property type="entry name" value="MYB_LIKE"/>
    <property type="match status" value="1"/>
</dbReference>
<feature type="compositionally biased region" description="Low complexity" evidence="5">
    <location>
        <begin position="46"/>
        <end position="62"/>
    </location>
</feature>
<organism evidence="9 10">
    <name type="scientific">Perkinsus chesapeaki</name>
    <name type="common">Clam parasite</name>
    <name type="synonym">Perkinsus andrewsi</name>
    <dbReference type="NCBI Taxonomy" id="330153"/>
    <lineage>
        <taxon>Eukaryota</taxon>
        <taxon>Sar</taxon>
        <taxon>Alveolata</taxon>
        <taxon>Perkinsozoa</taxon>
        <taxon>Perkinsea</taxon>
        <taxon>Perkinsida</taxon>
        <taxon>Perkinsidae</taxon>
        <taxon>Perkinsus</taxon>
    </lineage>
</organism>
<reference evidence="9 10" key="1">
    <citation type="submission" date="2020-04" db="EMBL/GenBank/DDBJ databases">
        <title>Perkinsus chesapeaki whole genome sequence.</title>
        <authorList>
            <person name="Bogema D.R."/>
        </authorList>
    </citation>
    <scope>NUCLEOTIDE SEQUENCE [LARGE SCALE GENOMIC DNA]</scope>
    <source>
        <strain evidence="9">ATCC PRA-425</strain>
    </source>
</reference>
<dbReference type="CDD" id="cd00167">
    <property type="entry name" value="SANT"/>
    <property type="match status" value="1"/>
</dbReference>
<proteinExistence type="predicted"/>
<sequence length="591" mass="63062">MLTTFSSESSPQQQASSSDCYSMYDNSSCSANLEGNEGLAFKRARLGPGPETNNTTTNTLPLLPGCLALRGSPPKAMSDGSKPNKKPLSQWYLQCIDEDILAVKRLVERRRMPFRGLAVAQQYTNGDPNSTNAISDLPTVDCSEALSSSASSSTSLPLVSDTDVSTPLETLQLFSTPGCNGLVGGSYPRRSQSPGECKHGRWSSEEHLVFLEGLRDHGRDWTTITNLIPTRTNKQVRSHAQKYFQDLDRRLQDHQGTATAAAQPKAETDYSPPEDDCSEQAKAQQAMQELLQSITAAQGSGSENVDPNLRYETRPGPAVVSRLENKDAVESVPARAGESLKAMMGPASGVESAQVCSSNLELAALAAVAANLTSRQGLQDMNARVAAAPFSQGFDLAAIAAAASAISSAPPVGARSSTPCNSQQTQSALSLQAARSIGLLTGGDVLAMDSHLTFVDNMRSILHHFLSALPPASAAHEEVLACLKDVETHLHECRAWAPIMTQKLHCKGQELYERTSMLFDKYMASNTSASLKGTGLDNTQCAASGQQQPCHQTDQFSGLAGEIGFPLLTTGMSNWPQTPVVPVMSESPDSL</sequence>
<dbReference type="SUPFAM" id="SSF46689">
    <property type="entry name" value="Homeodomain-like"/>
    <property type="match status" value="1"/>
</dbReference>
<evidence type="ECO:0000313" key="9">
    <source>
        <dbReference type="EMBL" id="KAF4673246.1"/>
    </source>
</evidence>